<dbReference type="OrthoDB" id="419694at2759"/>
<keyword evidence="9" id="KW-1185">Reference proteome</keyword>
<dbReference type="PANTHER" id="PTHR23044:SF61">
    <property type="entry name" value="3'-5' EXORIBONUCLEASE 1-RELATED"/>
    <property type="match status" value="1"/>
</dbReference>
<protein>
    <submittedName>
        <fullName evidence="8">3'-5' exoribonuclease 1 (3'-5' exonuclease ERI1 ) (Eri-1 homolog) (Histone mRNA 3'-exonuclease 1)</fullName>
    </submittedName>
</protein>
<feature type="domain" description="Exonuclease" evidence="5">
    <location>
        <begin position="40"/>
        <end position="108"/>
    </location>
</feature>
<comment type="caution">
    <text evidence="6">The sequence shown here is derived from an EMBL/GenBank/DDBJ whole genome shotgun (WGS) entry which is preliminary data.</text>
</comment>
<sequence>MGEQLPATSADEVSGVTEKSAGSASDESESEEVKFDYYAVLDFECTCDKGTTERKFRHEIIEFPVVFLNSETLEVDLEFHRYVRPTEKPQLTEFCIELTGIQQSWVDNVI</sequence>
<dbReference type="InterPro" id="IPR051274">
    <property type="entry name" value="3-5_Exoribonuclease"/>
</dbReference>
<dbReference type="Proteomes" id="UP001152797">
    <property type="component" value="Unassembled WGS sequence"/>
</dbReference>
<organism evidence="6">
    <name type="scientific">Cladocopium goreaui</name>
    <dbReference type="NCBI Taxonomy" id="2562237"/>
    <lineage>
        <taxon>Eukaryota</taxon>
        <taxon>Sar</taxon>
        <taxon>Alveolata</taxon>
        <taxon>Dinophyceae</taxon>
        <taxon>Suessiales</taxon>
        <taxon>Symbiodiniaceae</taxon>
        <taxon>Cladocopium</taxon>
    </lineage>
</organism>
<dbReference type="InterPro" id="IPR012337">
    <property type="entry name" value="RNaseH-like_sf"/>
</dbReference>
<dbReference type="InterPro" id="IPR047201">
    <property type="entry name" value="ERI-1_3'hExo-like"/>
</dbReference>
<dbReference type="AlphaFoldDB" id="A0A9P1CLN9"/>
<evidence type="ECO:0000313" key="7">
    <source>
        <dbReference type="EMBL" id="CAL1147066.1"/>
    </source>
</evidence>
<dbReference type="GO" id="GO:0000175">
    <property type="term" value="F:3'-5'-RNA exonuclease activity"/>
    <property type="evidence" value="ECO:0007669"/>
    <property type="project" value="InterPro"/>
</dbReference>
<accession>A0A9P1CLN9</accession>
<gene>
    <name evidence="6" type="ORF">C1SCF055_LOCUS20417</name>
</gene>
<evidence type="ECO:0000256" key="4">
    <source>
        <dbReference type="SAM" id="MobiDB-lite"/>
    </source>
</evidence>
<dbReference type="InterPro" id="IPR013520">
    <property type="entry name" value="Ribonucl_H"/>
</dbReference>
<evidence type="ECO:0000313" key="9">
    <source>
        <dbReference type="Proteomes" id="UP001152797"/>
    </source>
</evidence>
<dbReference type="InterPro" id="IPR036397">
    <property type="entry name" value="RNaseH_sf"/>
</dbReference>
<dbReference type="GO" id="GO:0003676">
    <property type="term" value="F:nucleic acid binding"/>
    <property type="evidence" value="ECO:0007669"/>
    <property type="project" value="InterPro"/>
</dbReference>
<dbReference type="Pfam" id="PF00929">
    <property type="entry name" value="RNase_T"/>
    <property type="match status" value="1"/>
</dbReference>
<feature type="region of interest" description="Disordered" evidence="4">
    <location>
        <begin position="1"/>
        <end position="32"/>
    </location>
</feature>
<name>A0A9P1CLN9_9DINO</name>
<dbReference type="PANTHER" id="PTHR23044">
    <property type="entry name" value="3'-5' EXONUCLEASE ERI1-RELATED"/>
    <property type="match status" value="1"/>
</dbReference>
<keyword evidence="3 8" id="KW-0269">Exonuclease</keyword>
<evidence type="ECO:0000313" key="8">
    <source>
        <dbReference type="EMBL" id="CAL4781003.1"/>
    </source>
</evidence>
<reference evidence="6" key="1">
    <citation type="submission" date="2022-10" db="EMBL/GenBank/DDBJ databases">
        <authorList>
            <person name="Chen Y."/>
            <person name="Dougan E. K."/>
            <person name="Chan C."/>
            <person name="Rhodes N."/>
            <person name="Thang M."/>
        </authorList>
    </citation>
    <scope>NUCLEOTIDE SEQUENCE</scope>
</reference>
<evidence type="ECO:0000259" key="5">
    <source>
        <dbReference type="Pfam" id="PF00929"/>
    </source>
</evidence>
<dbReference type="CDD" id="cd06133">
    <property type="entry name" value="ERI-1_3'hExo_like"/>
    <property type="match status" value="1"/>
</dbReference>
<evidence type="ECO:0000256" key="2">
    <source>
        <dbReference type="ARBA" id="ARBA00022801"/>
    </source>
</evidence>
<keyword evidence="1" id="KW-0540">Nuclease</keyword>
<dbReference type="EMBL" id="CAMXCT030001863">
    <property type="protein sequence ID" value="CAL4781003.1"/>
    <property type="molecule type" value="Genomic_DNA"/>
</dbReference>
<reference evidence="7" key="2">
    <citation type="submission" date="2024-04" db="EMBL/GenBank/DDBJ databases">
        <authorList>
            <person name="Chen Y."/>
            <person name="Shah S."/>
            <person name="Dougan E. K."/>
            <person name="Thang M."/>
            <person name="Chan C."/>
        </authorList>
    </citation>
    <scope>NUCLEOTIDE SEQUENCE [LARGE SCALE GENOMIC DNA]</scope>
</reference>
<dbReference type="SUPFAM" id="SSF53098">
    <property type="entry name" value="Ribonuclease H-like"/>
    <property type="match status" value="1"/>
</dbReference>
<dbReference type="Gene3D" id="3.30.420.10">
    <property type="entry name" value="Ribonuclease H-like superfamily/Ribonuclease H"/>
    <property type="match status" value="1"/>
</dbReference>
<evidence type="ECO:0000256" key="3">
    <source>
        <dbReference type="ARBA" id="ARBA00022839"/>
    </source>
</evidence>
<dbReference type="EMBL" id="CAMXCT010001863">
    <property type="protein sequence ID" value="CAI3993691.1"/>
    <property type="molecule type" value="Genomic_DNA"/>
</dbReference>
<dbReference type="EMBL" id="CAMXCT020001863">
    <property type="protein sequence ID" value="CAL1147066.1"/>
    <property type="molecule type" value="Genomic_DNA"/>
</dbReference>
<keyword evidence="2" id="KW-0378">Hydrolase</keyword>
<evidence type="ECO:0000256" key="1">
    <source>
        <dbReference type="ARBA" id="ARBA00022722"/>
    </source>
</evidence>
<evidence type="ECO:0000313" key="6">
    <source>
        <dbReference type="EMBL" id="CAI3993691.1"/>
    </source>
</evidence>
<proteinExistence type="predicted"/>